<dbReference type="InterPro" id="IPR021320">
    <property type="entry name" value="DUF2905"/>
</dbReference>
<accession>A0A511V2C6</accession>
<reference evidence="2 3" key="1">
    <citation type="submission" date="2019-07" db="EMBL/GenBank/DDBJ databases">
        <title>Whole genome shotgun sequence of Aneurinibacillus danicus NBRC 102444.</title>
        <authorList>
            <person name="Hosoyama A."/>
            <person name="Uohara A."/>
            <person name="Ohji S."/>
            <person name="Ichikawa N."/>
        </authorList>
    </citation>
    <scope>NUCLEOTIDE SEQUENCE [LARGE SCALE GENOMIC DNA]</scope>
    <source>
        <strain evidence="2 3">NBRC 102444</strain>
    </source>
</reference>
<dbReference type="EMBL" id="BJXX01000021">
    <property type="protein sequence ID" value="GEN33066.1"/>
    <property type="molecule type" value="Genomic_DNA"/>
</dbReference>
<protein>
    <recommendedName>
        <fullName evidence="4">DUF2905 domain-containing protein</fullName>
    </recommendedName>
</protein>
<dbReference type="Pfam" id="PF11146">
    <property type="entry name" value="DUF2905"/>
    <property type="match status" value="1"/>
</dbReference>
<feature type="transmembrane region" description="Helical" evidence="1">
    <location>
        <begin position="45"/>
        <end position="68"/>
    </location>
</feature>
<dbReference type="Proteomes" id="UP000321157">
    <property type="component" value="Unassembled WGS sequence"/>
</dbReference>
<dbReference type="PANTHER" id="PTHR36443">
    <property type="entry name" value="BSR5223 PROTEIN"/>
    <property type="match status" value="1"/>
</dbReference>
<name>A0A511V2C6_9BACL</name>
<gene>
    <name evidence="2" type="ORF">ADA01nite_05260</name>
</gene>
<keyword evidence="1" id="KW-0472">Membrane</keyword>
<feature type="transmembrane region" description="Helical" evidence="1">
    <location>
        <begin position="7"/>
        <end position="25"/>
    </location>
</feature>
<evidence type="ECO:0000313" key="3">
    <source>
        <dbReference type="Proteomes" id="UP000321157"/>
    </source>
</evidence>
<evidence type="ECO:0008006" key="4">
    <source>
        <dbReference type="Google" id="ProtNLM"/>
    </source>
</evidence>
<evidence type="ECO:0000256" key="1">
    <source>
        <dbReference type="SAM" id="Phobius"/>
    </source>
</evidence>
<keyword evidence="1" id="KW-1133">Transmembrane helix</keyword>
<proteinExistence type="predicted"/>
<sequence>MNPVAKMLVIFGVILIIIGLIWQVGGRFLNLGRLPGDIVVEKENFRFYFPVMTSIIVSVVLSLLFYLFRFFR</sequence>
<dbReference type="RefSeq" id="WP_146808367.1">
    <property type="nucleotide sequence ID" value="NZ_BJXX01000021.1"/>
</dbReference>
<comment type="caution">
    <text evidence="2">The sequence shown here is derived from an EMBL/GenBank/DDBJ whole genome shotgun (WGS) entry which is preliminary data.</text>
</comment>
<dbReference type="AlphaFoldDB" id="A0A511V2C6"/>
<keyword evidence="1" id="KW-0812">Transmembrane</keyword>
<dbReference type="PANTHER" id="PTHR36443:SF1">
    <property type="entry name" value="BSR5223 PROTEIN"/>
    <property type="match status" value="1"/>
</dbReference>
<organism evidence="2 3">
    <name type="scientific">Aneurinibacillus danicus</name>
    <dbReference type="NCBI Taxonomy" id="267746"/>
    <lineage>
        <taxon>Bacteria</taxon>
        <taxon>Bacillati</taxon>
        <taxon>Bacillota</taxon>
        <taxon>Bacilli</taxon>
        <taxon>Bacillales</taxon>
        <taxon>Paenibacillaceae</taxon>
        <taxon>Aneurinibacillus group</taxon>
        <taxon>Aneurinibacillus</taxon>
    </lineage>
</organism>
<evidence type="ECO:0000313" key="2">
    <source>
        <dbReference type="EMBL" id="GEN33066.1"/>
    </source>
</evidence>
<keyword evidence="3" id="KW-1185">Reference proteome</keyword>